<dbReference type="AlphaFoldDB" id="A0A3M8CWW2"/>
<evidence type="ECO:0008006" key="4">
    <source>
        <dbReference type="Google" id="ProtNLM"/>
    </source>
</evidence>
<evidence type="ECO:0000256" key="1">
    <source>
        <dbReference type="SAM" id="SignalP"/>
    </source>
</evidence>
<gene>
    <name evidence="2" type="ORF">EDM59_23510</name>
</gene>
<protein>
    <recommendedName>
        <fullName evidence="4">TolC family protein</fullName>
    </recommendedName>
</protein>
<evidence type="ECO:0000313" key="3">
    <source>
        <dbReference type="Proteomes" id="UP000269573"/>
    </source>
</evidence>
<dbReference type="RefSeq" id="WP_122925843.1">
    <property type="nucleotide sequence ID" value="NZ_RHHU01000017.1"/>
</dbReference>
<organism evidence="2 3">
    <name type="scientific">Brevibacillus nitrificans</name>
    <dbReference type="NCBI Taxonomy" id="651560"/>
    <lineage>
        <taxon>Bacteria</taxon>
        <taxon>Bacillati</taxon>
        <taxon>Bacillota</taxon>
        <taxon>Bacilli</taxon>
        <taxon>Bacillales</taxon>
        <taxon>Paenibacillaceae</taxon>
        <taxon>Brevibacillus</taxon>
    </lineage>
</organism>
<name>A0A3M8CWW2_9BACL</name>
<accession>A0A3M8CWW2</accession>
<keyword evidence="1" id="KW-0732">Signal</keyword>
<keyword evidence="3" id="KW-1185">Reference proteome</keyword>
<sequence length="368" mass="41498">MKKKKKQLVFSLAFFPLLFAGISAVSTGYAYATEEQAVAEAELLTMEKAIMYVQHANQEVATAKLDAENAGINGRLTLGQLRGIPAEEIDSLQLAQQKYVTKAQSEMNTRITSIYAQALDADVRYRAILSYYDLLNAYKAREWKKHRFQRTLELVQSASASTGPKRLASDRLQAEVRANGAQAELAFAQLNWEAEKIKQNEFLGVAADKEWRFSEEEGVAPELPVKIEDAIESTKIHKFAVQQRKEEMQIAQLGVSMISQYSALSTFPGKMARNNLEKAEIALETTVRSALFELYAAFQRYEDGKQLVQVSRKGMDLATNYYEEKVKQYRQGGISLNEALQAEQDLADQETLYVAAIHDFNKNYAKFQ</sequence>
<feature type="chain" id="PRO_5017991959" description="TolC family protein" evidence="1">
    <location>
        <begin position="33"/>
        <end position="368"/>
    </location>
</feature>
<dbReference type="EMBL" id="RHHU01000017">
    <property type="protein sequence ID" value="RNB80322.1"/>
    <property type="molecule type" value="Genomic_DNA"/>
</dbReference>
<reference evidence="2 3" key="1">
    <citation type="submission" date="2018-10" db="EMBL/GenBank/DDBJ databases">
        <title>Phylogenomics of Brevibacillus.</title>
        <authorList>
            <person name="Dunlap C."/>
        </authorList>
    </citation>
    <scope>NUCLEOTIDE SEQUENCE [LARGE SCALE GENOMIC DNA]</scope>
    <source>
        <strain evidence="2 3">JCM 15774</strain>
    </source>
</reference>
<comment type="caution">
    <text evidence="2">The sequence shown here is derived from an EMBL/GenBank/DDBJ whole genome shotgun (WGS) entry which is preliminary data.</text>
</comment>
<dbReference type="Gene3D" id="1.20.1600.10">
    <property type="entry name" value="Outer membrane efflux proteins (OEP)"/>
    <property type="match status" value="2"/>
</dbReference>
<proteinExistence type="predicted"/>
<feature type="signal peptide" evidence="1">
    <location>
        <begin position="1"/>
        <end position="32"/>
    </location>
</feature>
<dbReference type="GO" id="GO:0015562">
    <property type="term" value="F:efflux transmembrane transporter activity"/>
    <property type="evidence" value="ECO:0007669"/>
    <property type="project" value="InterPro"/>
</dbReference>
<dbReference type="SUPFAM" id="SSF56954">
    <property type="entry name" value="Outer membrane efflux proteins (OEP)"/>
    <property type="match status" value="1"/>
</dbReference>
<dbReference type="Proteomes" id="UP000269573">
    <property type="component" value="Unassembled WGS sequence"/>
</dbReference>
<evidence type="ECO:0000313" key="2">
    <source>
        <dbReference type="EMBL" id="RNB80322.1"/>
    </source>
</evidence>